<comment type="cofactor">
    <cofactor evidence="2">
        <name>Mg(2+)</name>
        <dbReference type="ChEBI" id="CHEBI:18420"/>
    </cofactor>
</comment>
<keyword evidence="6" id="KW-0255">Endonuclease</keyword>
<dbReference type="GO" id="GO:0003723">
    <property type="term" value="F:RNA binding"/>
    <property type="evidence" value="ECO:0007669"/>
    <property type="project" value="InterPro"/>
</dbReference>
<dbReference type="SUPFAM" id="SSF101690">
    <property type="entry name" value="PAZ domain"/>
    <property type="match status" value="1"/>
</dbReference>
<dbReference type="InterPro" id="IPR036389">
    <property type="entry name" value="RNase_III_sf"/>
</dbReference>
<dbReference type="GO" id="GO:0000166">
    <property type="term" value="F:nucleotide binding"/>
    <property type="evidence" value="ECO:0007669"/>
    <property type="project" value="UniProtKB-KW"/>
</dbReference>
<evidence type="ECO:0000256" key="7">
    <source>
        <dbReference type="ARBA" id="ARBA00022801"/>
    </source>
</evidence>
<evidence type="ECO:0000313" key="11">
    <source>
        <dbReference type="EMBL" id="MPA39239.1"/>
    </source>
</evidence>
<keyword evidence="4" id="KW-0677">Repeat</keyword>
<evidence type="ECO:0008006" key="12">
    <source>
        <dbReference type="Google" id="ProtNLM"/>
    </source>
</evidence>
<organism evidence="11">
    <name type="scientific">Davidia involucrata</name>
    <name type="common">Dove tree</name>
    <dbReference type="NCBI Taxonomy" id="16924"/>
    <lineage>
        <taxon>Eukaryota</taxon>
        <taxon>Viridiplantae</taxon>
        <taxon>Streptophyta</taxon>
        <taxon>Embryophyta</taxon>
        <taxon>Tracheophyta</taxon>
        <taxon>Spermatophyta</taxon>
        <taxon>Magnoliopsida</taxon>
        <taxon>eudicotyledons</taxon>
        <taxon>Gunneridae</taxon>
        <taxon>Pentapetalae</taxon>
        <taxon>asterids</taxon>
        <taxon>Cornales</taxon>
        <taxon>Nyssaceae</taxon>
        <taxon>Davidia</taxon>
    </lineage>
</organism>
<feature type="domain" description="PAZ" evidence="10">
    <location>
        <begin position="177"/>
        <end position="297"/>
    </location>
</feature>
<reference evidence="11" key="1">
    <citation type="submission" date="2019-08" db="EMBL/GenBank/DDBJ databases">
        <title>Reference gene set and small RNA set construction with multiple tissues from Davidia involucrata Baill.</title>
        <authorList>
            <person name="Yang H."/>
            <person name="Zhou C."/>
            <person name="Li G."/>
            <person name="Wang J."/>
            <person name="Gao P."/>
            <person name="Wang M."/>
            <person name="Wang R."/>
            <person name="Zhao Y."/>
        </authorList>
    </citation>
    <scope>NUCLEOTIDE SEQUENCE</scope>
    <source>
        <tissue evidence="11">Mixed with DoveR01_LX</tissue>
    </source>
</reference>
<dbReference type="Pfam" id="PF00636">
    <property type="entry name" value="Ribonuclease_3"/>
    <property type="match status" value="1"/>
</dbReference>
<keyword evidence="7" id="KW-0378">Hydrolase</keyword>
<dbReference type="SMART" id="SM00535">
    <property type="entry name" value="RIBOc"/>
    <property type="match status" value="1"/>
</dbReference>
<evidence type="ECO:0000259" key="9">
    <source>
        <dbReference type="PROSITE" id="PS50142"/>
    </source>
</evidence>
<dbReference type="Pfam" id="PF02170">
    <property type="entry name" value="PAZ"/>
    <property type="match status" value="1"/>
</dbReference>
<dbReference type="InterPro" id="IPR036085">
    <property type="entry name" value="PAZ_dom_sf"/>
</dbReference>
<evidence type="ECO:0000256" key="4">
    <source>
        <dbReference type="ARBA" id="ARBA00022737"/>
    </source>
</evidence>
<dbReference type="PANTHER" id="PTHR14950">
    <property type="entry name" value="DICER-RELATED"/>
    <property type="match status" value="1"/>
</dbReference>
<dbReference type="EMBL" id="GHES01008680">
    <property type="protein sequence ID" value="MPA39239.1"/>
    <property type="molecule type" value="Transcribed_RNA"/>
</dbReference>
<evidence type="ECO:0000256" key="2">
    <source>
        <dbReference type="ARBA" id="ARBA00001946"/>
    </source>
</evidence>
<sequence>MAEAEPQQLSNESDVDEQANYFPPELVGHFVNDSTTLYHLYLIELRRNFEYDIPIHDIVLAVRTELELDDENLIFDLEVDQGSLTVHMKYVGVVSLTSEEVPLCLRFQITLFSILVNRNLKKLKGILDAFHLRNDLAVFDYLLLPSTRSHLHQNRGIIDWKCVRSVLFPGQNLCNNHTNDCLPEGHGRRRLHTKNGSVCSCMLENSLVHTPHNGSVFCITGILDDLDGNSLKDGEAISYKQYYKRHGIELGFGRESLLNGRHIFSVENYLLRYRQQKEKERSNTSVQLPPELCYIIMSPISIATFYSFSFVPSIMHRIESLLIAVNLKKMLADDCMQKVVIPTMKVLEAITTKKCQEKFDLESLEILGDSFLKYATSQQLFKTYPNDGEGFLSAEREKIISNNALCKLGCDHKLPGFIRNDPFDPKMWIIPGDQSRNYSLDEELLFSTIKVYNRGKKEGKK</sequence>
<dbReference type="Gene3D" id="2.170.260.10">
    <property type="entry name" value="paz domain"/>
    <property type="match status" value="1"/>
</dbReference>
<dbReference type="SUPFAM" id="SSF69065">
    <property type="entry name" value="RNase III domain-like"/>
    <property type="match status" value="1"/>
</dbReference>
<keyword evidence="3" id="KW-0540">Nuclease</keyword>
<dbReference type="GO" id="GO:0005737">
    <property type="term" value="C:cytoplasm"/>
    <property type="evidence" value="ECO:0007669"/>
    <property type="project" value="TreeGrafter"/>
</dbReference>
<dbReference type="PROSITE" id="PS50821">
    <property type="entry name" value="PAZ"/>
    <property type="match status" value="1"/>
</dbReference>
<dbReference type="InterPro" id="IPR000999">
    <property type="entry name" value="RNase_III_dom"/>
</dbReference>
<dbReference type="Gene3D" id="1.10.1520.10">
    <property type="entry name" value="Ribonuclease III domain"/>
    <property type="match status" value="1"/>
</dbReference>
<feature type="domain" description="RNase III" evidence="9">
    <location>
        <begin position="348"/>
        <end position="419"/>
    </location>
</feature>
<keyword evidence="5" id="KW-0547">Nucleotide-binding</keyword>
<dbReference type="InterPro" id="IPR003100">
    <property type="entry name" value="PAZ_dom"/>
</dbReference>
<name>A0A5B6Z5E8_DAVIN</name>
<dbReference type="SMART" id="SM00949">
    <property type="entry name" value="PAZ"/>
    <property type="match status" value="1"/>
</dbReference>
<dbReference type="CDD" id="cd00593">
    <property type="entry name" value="RIBOc"/>
    <property type="match status" value="1"/>
</dbReference>
<dbReference type="PROSITE" id="PS50142">
    <property type="entry name" value="RNASE_3_2"/>
    <property type="match status" value="1"/>
</dbReference>
<evidence type="ECO:0000256" key="5">
    <source>
        <dbReference type="ARBA" id="ARBA00022741"/>
    </source>
</evidence>
<dbReference type="GO" id="GO:0030422">
    <property type="term" value="P:siRNA processing"/>
    <property type="evidence" value="ECO:0007669"/>
    <property type="project" value="TreeGrafter"/>
</dbReference>
<keyword evidence="8" id="KW-0464">Manganese</keyword>
<dbReference type="PANTHER" id="PTHR14950:SF70">
    <property type="entry name" value="ENDORIBONUCLEASE DICER HOMOLOG 2"/>
    <property type="match status" value="1"/>
</dbReference>
<accession>A0A5B6Z5E8</accession>
<evidence type="ECO:0000259" key="10">
    <source>
        <dbReference type="PROSITE" id="PS50821"/>
    </source>
</evidence>
<dbReference type="AlphaFoldDB" id="A0A5B6Z5E8"/>
<gene>
    <name evidence="11" type="ORF">Din_008680</name>
</gene>
<proteinExistence type="predicted"/>
<evidence type="ECO:0000256" key="3">
    <source>
        <dbReference type="ARBA" id="ARBA00022722"/>
    </source>
</evidence>
<comment type="cofactor">
    <cofactor evidence="1">
        <name>Mn(2+)</name>
        <dbReference type="ChEBI" id="CHEBI:29035"/>
    </cofactor>
</comment>
<evidence type="ECO:0000256" key="1">
    <source>
        <dbReference type="ARBA" id="ARBA00001936"/>
    </source>
</evidence>
<dbReference type="GO" id="GO:0004525">
    <property type="term" value="F:ribonuclease III activity"/>
    <property type="evidence" value="ECO:0007669"/>
    <property type="project" value="InterPro"/>
</dbReference>
<evidence type="ECO:0000256" key="6">
    <source>
        <dbReference type="ARBA" id="ARBA00022759"/>
    </source>
</evidence>
<evidence type="ECO:0000256" key="8">
    <source>
        <dbReference type="ARBA" id="ARBA00023211"/>
    </source>
</evidence>
<protein>
    <recommendedName>
        <fullName evidence="12">RNase III domain-containing protein</fullName>
    </recommendedName>
</protein>
<dbReference type="GO" id="GO:0005634">
    <property type="term" value="C:nucleus"/>
    <property type="evidence" value="ECO:0007669"/>
    <property type="project" value="TreeGrafter"/>
</dbReference>